<dbReference type="PRINTS" id="PR00463">
    <property type="entry name" value="EP450I"/>
</dbReference>
<evidence type="ECO:0000256" key="6">
    <source>
        <dbReference type="ARBA" id="ARBA00022723"/>
    </source>
</evidence>
<evidence type="ECO:0000256" key="9">
    <source>
        <dbReference type="ARBA" id="ARBA00023004"/>
    </source>
</evidence>
<dbReference type="EC" id="1.14.14.93" evidence="14"/>
<evidence type="ECO:0000256" key="2">
    <source>
        <dbReference type="ARBA" id="ARBA00004167"/>
    </source>
</evidence>
<evidence type="ECO:0000256" key="11">
    <source>
        <dbReference type="ARBA" id="ARBA00023136"/>
    </source>
</evidence>
<dbReference type="InterPro" id="IPR036396">
    <property type="entry name" value="Cyt_P450_sf"/>
</dbReference>
<evidence type="ECO:0000313" key="15">
    <source>
        <dbReference type="Proteomes" id="UP000265566"/>
    </source>
</evidence>
<evidence type="ECO:0000256" key="5">
    <source>
        <dbReference type="ARBA" id="ARBA00022692"/>
    </source>
</evidence>
<keyword evidence="4 12" id="KW-0349">Heme</keyword>
<keyword evidence="8 13" id="KW-0560">Oxidoreductase</keyword>
<dbReference type="EMBL" id="PSQE01000001">
    <property type="protein sequence ID" value="RHN79195.1"/>
    <property type="molecule type" value="Genomic_DNA"/>
</dbReference>
<dbReference type="Proteomes" id="UP000265566">
    <property type="component" value="Chromosome 1"/>
</dbReference>
<gene>
    <name evidence="14" type="ORF">MtrunA17_Chr1g0174471</name>
</gene>
<dbReference type="InterPro" id="IPR002401">
    <property type="entry name" value="Cyt_P450_E_grp-I"/>
</dbReference>
<proteinExistence type="inferred from homology"/>
<dbReference type="PANTHER" id="PTHR47943:SF8">
    <property type="entry name" value="CYTOCHROME P450"/>
    <property type="match status" value="1"/>
</dbReference>
<evidence type="ECO:0000256" key="8">
    <source>
        <dbReference type="ARBA" id="ARBA00023002"/>
    </source>
</evidence>
<comment type="caution">
    <text evidence="14">The sequence shown here is derived from an EMBL/GenBank/DDBJ whole genome shotgun (WGS) entry which is preliminary data.</text>
</comment>
<sequence length="532" mass="61045">MISHSHHIFLSKISSMAEMKDYIQLFLLWLLSTIAVRAIIITRKKKSHLTLPCPLSLPIIGHLHLISKLPHQSFHKLSTHYGPIVKIFLGSKLCVVTSSPEIAKEFLKTNETYFSNRFRSAAVDYLSYGSKGFLFATYGEYWKFMKKMCMSELLGGRTLDQLRPLRLQETTRFLRLLHRKGEVGEVVDVGGELLTLTNSIIARMAMSKTCSENKSDDVEEIRKMVTDTAELAGKFNVSDFIWFCKNLDFQGMKKRLKGIMHRFDTMMERVIREHQEEMKKRKEKGDGTAHVRDLLDILLETLENESTEIKLTRENVKAFILDIFMAGTDTSAITIEWALAEMINNPHMMERARQEIDAVTENTRLIEESDLPKLPYLHAIIKETLRIHPTVPILGRESSESCLVYGYEIPAKTILFVNLWSMGRDPKLWENPLEFMPERFMNEENKFDVRGQNFQLMPFGTGRRVCPGASLALQVVPINLAAMIQCFDWKIDGDGKVNMEEKPAMTLPRAHPLMCVPIPRFNIIPSNVYIGN</sequence>
<protein>
    <submittedName>
        <fullName evidence="14">Putative 3,9-dihydroxypterocarpan 6A-monooxygenase</fullName>
        <ecNumber evidence="14">1.14.14.93</ecNumber>
    </submittedName>
</protein>
<dbReference type="PROSITE" id="PS00086">
    <property type="entry name" value="CYTOCHROME_P450"/>
    <property type="match status" value="1"/>
</dbReference>
<accession>A0A396JSJ8</accession>
<organism evidence="14 15">
    <name type="scientific">Medicago truncatula</name>
    <name type="common">Barrel medic</name>
    <name type="synonym">Medicago tribuloides</name>
    <dbReference type="NCBI Taxonomy" id="3880"/>
    <lineage>
        <taxon>Eukaryota</taxon>
        <taxon>Viridiplantae</taxon>
        <taxon>Streptophyta</taxon>
        <taxon>Embryophyta</taxon>
        <taxon>Tracheophyta</taxon>
        <taxon>Spermatophyta</taxon>
        <taxon>Magnoliopsida</taxon>
        <taxon>eudicotyledons</taxon>
        <taxon>Gunneridae</taxon>
        <taxon>Pentapetalae</taxon>
        <taxon>rosids</taxon>
        <taxon>fabids</taxon>
        <taxon>Fabales</taxon>
        <taxon>Fabaceae</taxon>
        <taxon>Papilionoideae</taxon>
        <taxon>50 kb inversion clade</taxon>
        <taxon>NPAAA clade</taxon>
        <taxon>Hologalegina</taxon>
        <taxon>IRL clade</taxon>
        <taxon>Trifolieae</taxon>
        <taxon>Medicago</taxon>
    </lineage>
</organism>
<keyword evidence="9 12" id="KW-0408">Iron</keyword>
<dbReference type="CDD" id="cd20655">
    <property type="entry name" value="CYP93"/>
    <property type="match status" value="1"/>
</dbReference>
<keyword evidence="11" id="KW-0472">Membrane</keyword>
<evidence type="ECO:0000256" key="7">
    <source>
        <dbReference type="ARBA" id="ARBA00022989"/>
    </source>
</evidence>
<dbReference type="Gene3D" id="1.10.630.10">
    <property type="entry name" value="Cytochrome P450"/>
    <property type="match status" value="1"/>
</dbReference>
<reference evidence="15" key="1">
    <citation type="journal article" date="2018" name="Nat. Plants">
        <title>Whole-genome landscape of Medicago truncatula symbiotic genes.</title>
        <authorList>
            <person name="Pecrix Y."/>
            <person name="Staton S.E."/>
            <person name="Sallet E."/>
            <person name="Lelandais-Briere C."/>
            <person name="Moreau S."/>
            <person name="Carrere S."/>
            <person name="Blein T."/>
            <person name="Jardinaud M.F."/>
            <person name="Latrasse D."/>
            <person name="Zouine M."/>
            <person name="Zahm M."/>
            <person name="Kreplak J."/>
            <person name="Mayjonade B."/>
            <person name="Satge C."/>
            <person name="Perez M."/>
            <person name="Cauet S."/>
            <person name="Marande W."/>
            <person name="Chantry-Darmon C."/>
            <person name="Lopez-Roques C."/>
            <person name="Bouchez O."/>
            <person name="Berard A."/>
            <person name="Debelle F."/>
            <person name="Munos S."/>
            <person name="Bendahmane A."/>
            <person name="Berges H."/>
            <person name="Niebel A."/>
            <person name="Buitink J."/>
            <person name="Frugier F."/>
            <person name="Benhamed M."/>
            <person name="Crespi M."/>
            <person name="Gouzy J."/>
            <person name="Gamas P."/>
        </authorList>
    </citation>
    <scope>NUCLEOTIDE SEQUENCE [LARGE SCALE GENOMIC DNA]</scope>
    <source>
        <strain evidence="15">cv. Jemalong A17</strain>
    </source>
</reference>
<keyword evidence="7" id="KW-1133">Transmembrane helix</keyword>
<dbReference type="FunFam" id="1.10.630.10:FF:000019">
    <property type="entry name" value="Cytochrome P450 family protein"/>
    <property type="match status" value="1"/>
</dbReference>
<dbReference type="GO" id="GO:0047082">
    <property type="term" value="F:3,9-dihydroxypterocarpan 6a-monooxygenase activity"/>
    <property type="evidence" value="ECO:0007669"/>
    <property type="project" value="UniProtKB-EC"/>
</dbReference>
<feature type="binding site" description="axial binding residue" evidence="12">
    <location>
        <position position="466"/>
    </location>
    <ligand>
        <name>heme</name>
        <dbReference type="ChEBI" id="CHEBI:30413"/>
    </ligand>
    <ligandPart>
        <name>Fe</name>
        <dbReference type="ChEBI" id="CHEBI:18248"/>
    </ligandPart>
</feature>
<dbReference type="GO" id="GO:0005506">
    <property type="term" value="F:iron ion binding"/>
    <property type="evidence" value="ECO:0007669"/>
    <property type="project" value="InterPro"/>
</dbReference>
<evidence type="ECO:0000256" key="10">
    <source>
        <dbReference type="ARBA" id="ARBA00023033"/>
    </source>
</evidence>
<dbReference type="Gramene" id="rna2930">
    <property type="protein sequence ID" value="RHN79195.1"/>
    <property type="gene ID" value="gene2930"/>
</dbReference>
<dbReference type="Pfam" id="PF00067">
    <property type="entry name" value="p450"/>
    <property type="match status" value="1"/>
</dbReference>
<evidence type="ECO:0000256" key="12">
    <source>
        <dbReference type="PIRSR" id="PIRSR602401-1"/>
    </source>
</evidence>
<evidence type="ECO:0000256" key="4">
    <source>
        <dbReference type="ARBA" id="ARBA00022617"/>
    </source>
</evidence>
<evidence type="ECO:0000313" key="14">
    <source>
        <dbReference type="EMBL" id="RHN79195.1"/>
    </source>
</evidence>
<keyword evidence="5" id="KW-0812">Transmembrane</keyword>
<dbReference type="AlphaFoldDB" id="A0A396JSJ8"/>
<evidence type="ECO:0000256" key="13">
    <source>
        <dbReference type="RuleBase" id="RU000461"/>
    </source>
</evidence>
<dbReference type="OrthoDB" id="1103324at2759"/>
<keyword evidence="6 12" id="KW-0479">Metal-binding</keyword>
<comment type="similarity">
    <text evidence="3 13">Belongs to the cytochrome P450 family.</text>
</comment>
<dbReference type="InterPro" id="IPR001128">
    <property type="entry name" value="Cyt_P450"/>
</dbReference>
<dbReference type="PANTHER" id="PTHR47943">
    <property type="entry name" value="CYTOCHROME P450 93A3-LIKE"/>
    <property type="match status" value="1"/>
</dbReference>
<keyword evidence="10 13" id="KW-0503">Monooxygenase</keyword>
<evidence type="ECO:0000256" key="3">
    <source>
        <dbReference type="ARBA" id="ARBA00010617"/>
    </source>
</evidence>
<comment type="subcellular location">
    <subcellularLocation>
        <location evidence="2">Membrane</location>
        <topology evidence="2">Single-pass membrane protein</topology>
    </subcellularLocation>
</comment>
<name>A0A396JSJ8_MEDTR</name>
<dbReference type="SUPFAM" id="SSF48264">
    <property type="entry name" value="Cytochrome P450"/>
    <property type="match status" value="1"/>
</dbReference>
<dbReference type="PRINTS" id="PR00385">
    <property type="entry name" value="P450"/>
</dbReference>
<evidence type="ECO:0000256" key="1">
    <source>
        <dbReference type="ARBA" id="ARBA00001971"/>
    </source>
</evidence>
<comment type="cofactor">
    <cofactor evidence="1 12">
        <name>heme</name>
        <dbReference type="ChEBI" id="CHEBI:30413"/>
    </cofactor>
</comment>
<dbReference type="GO" id="GO:0020037">
    <property type="term" value="F:heme binding"/>
    <property type="evidence" value="ECO:0007669"/>
    <property type="project" value="InterPro"/>
</dbReference>
<dbReference type="GO" id="GO:0016020">
    <property type="term" value="C:membrane"/>
    <property type="evidence" value="ECO:0007669"/>
    <property type="project" value="UniProtKB-SubCell"/>
</dbReference>
<dbReference type="InterPro" id="IPR017972">
    <property type="entry name" value="Cyt_P450_CS"/>
</dbReference>